<dbReference type="EnsemblPlants" id="Kaladp0091s0058.1.v1.1">
    <property type="protein sequence ID" value="Kaladp0091s0058.1.v1.1"/>
    <property type="gene ID" value="Kaladp0091s0058.v1.1"/>
</dbReference>
<dbReference type="PROSITE" id="PS50600">
    <property type="entry name" value="ULP_PROTEASE"/>
    <property type="match status" value="1"/>
</dbReference>
<dbReference type="Gene3D" id="3.40.395.10">
    <property type="entry name" value="Adenoviral Proteinase, Chain A"/>
    <property type="match status" value="1"/>
</dbReference>
<sequence length="294" mass="34539">MRRSSRIRQKEGAAAVKSIVTIDLSERQNGFNYIEASKHRSCWVHILAGKLFKGKKLRNGDSMELDIYKRISPCFCETVPRRGRSKRRVKTGPKGKLNTTTFHTYFRSMWDRYSEDKKASFAYLDCLWFSLYYDPASRQKVLLWIKKEAIFSKAYVIVPIVLWGHWNLLILCHFDQNTESSTRRPCMLLLDSLENTGPRRYETEIRKFVFDVFQAMGRSETKKMLSKIPFVVPKVPQQIDDKECGKFVLYFIHLFMNNSPEVFEAPNGYPNFINEKWFDRGGYEDFCNQLITGL</sequence>
<dbReference type="PANTHER" id="PTHR46915:SF6">
    <property type="entry name" value="CYSTEINE PROTEINASES SUPERFAMILY PROTEIN"/>
    <property type="match status" value="1"/>
</dbReference>
<keyword evidence="2" id="KW-0645">Protease</keyword>
<dbReference type="Gramene" id="Kaladp0091s0058.1.v1.1">
    <property type="protein sequence ID" value="Kaladp0091s0058.1.v1.1"/>
    <property type="gene ID" value="Kaladp0091s0058.v1.1"/>
</dbReference>
<protein>
    <recommendedName>
        <fullName evidence="5">Ubiquitin-like protease family profile domain-containing protein</fullName>
    </recommendedName>
</protein>
<dbReference type="GO" id="GO:0016926">
    <property type="term" value="P:protein desumoylation"/>
    <property type="evidence" value="ECO:0007669"/>
    <property type="project" value="UniProtKB-ARBA"/>
</dbReference>
<evidence type="ECO:0000256" key="1">
    <source>
        <dbReference type="ARBA" id="ARBA00005234"/>
    </source>
</evidence>
<dbReference type="Pfam" id="PF02902">
    <property type="entry name" value="Peptidase_C48"/>
    <property type="match status" value="1"/>
</dbReference>
<evidence type="ECO:0000313" key="7">
    <source>
        <dbReference type="Proteomes" id="UP000594263"/>
    </source>
</evidence>
<dbReference type="Proteomes" id="UP000594263">
    <property type="component" value="Unplaced"/>
</dbReference>
<evidence type="ECO:0000259" key="5">
    <source>
        <dbReference type="PROSITE" id="PS50600"/>
    </source>
</evidence>
<evidence type="ECO:0000313" key="6">
    <source>
        <dbReference type="EnsemblPlants" id="Kaladp0091s0058.1.v1.1"/>
    </source>
</evidence>
<dbReference type="GO" id="GO:0005634">
    <property type="term" value="C:nucleus"/>
    <property type="evidence" value="ECO:0007669"/>
    <property type="project" value="EnsemblPlants"/>
</dbReference>
<name>A0A7N1A5L4_KALFE</name>
<dbReference type="GO" id="GO:0016929">
    <property type="term" value="F:deSUMOylase activity"/>
    <property type="evidence" value="ECO:0007669"/>
    <property type="project" value="EnsemblPlants"/>
</dbReference>
<organism evidence="6 7">
    <name type="scientific">Kalanchoe fedtschenkoi</name>
    <name type="common">Lavender scallops</name>
    <name type="synonym">South American air plant</name>
    <dbReference type="NCBI Taxonomy" id="63787"/>
    <lineage>
        <taxon>Eukaryota</taxon>
        <taxon>Viridiplantae</taxon>
        <taxon>Streptophyta</taxon>
        <taxon>Embryophyta</taxon>
        <taxon>Tracheophyta</taxon>
        <taxon>Spermatophyta</taxon>
        <taxon>Magnoliopsida</taxon>
        <taxon>eudicotyledons</taxon>
        <taxon>Gunneridae</taxon>
        <taxon>Pentapetalae</taxon>
        <taxon>Saxifragales</taxon>
        <taxon>Crassulaceae</taxon>
        <taxon>Kalanchoe</taxon>
    </lineage>
</organism>
<dbReference type="EnsemblPlants" id="Kaladp0091s0058.6.v1.1">
    <property type="protein sequence ID" value="Kaladp0091s0058.6.v1.1"/>
    <property type="gene ID" value="Kaladp0091s0058.v1.1"/>
</dbReference>
<dbReference type="InterPro" id="IPR003653">
    <property type="entry name" value="Peptidase_C48_C"/>
</dbReference>
<dbReference type="SUPFAM" id="SSF54001">
    <property type="entry name" value="Cysteine proteinases"/>
    <property type="match status" value="1"/>
</dbReference>
<dbReference type="GO" id="GO:0040029">
    <property type="term" value="P:epigenetic regulation of gene expression"/>
    <property type="evidence" value="ECO:0007669"/>
    <property type="project" value="EnsemblPlants"/>
</dbReference>
<dbReference type="OMA" id="CHFDEIS"/>
<dbReference type="InterPro" id="IPR038765">
    <property type="entry name" value="Papain-like_cys_pep_sf"/>
</dbReference>
<evidence type="ECO:0000256" key="2">
    <source>
        <dbReference type="ARBA" id="ARBA00022670"/>
    </source>
</evidence>
<keyword evidence="4" id="KW-0788">Thiol protease</keyword>
<dbReference type="Gramene" id="Kaladp0091s0058.6.v1.1">
    <property type="protein sequence ID" value="Kaladp0091s0058.6.v1.1"/>
    <property type="gene ID" value="Kaladp0091s0058.v1.1"/>
</dbReference>
<dbReference type="AlphaFoldDB" id="A0A7N1A5L4"/>
<keyword evidence="3" id="KW-0378">Hydrolase</keyword>
<keyword evidence="7" id="KW-1185">Reference proteome</keyword>
<evidence type="ECO:0000256" key="3">
    <source>
        <dbReference type="ARBA" id="ARBA00022801"/>
    </source>
</evidence>
<reference evidence="6" key="1">
    <citation type="submission" date="2021-01" db="UniProtKB">
        <authorList>
            <consortium name="EnsemblPlants"/>
        </authorList>
    </citation>
    <scope>IDENTIFICATION</scope>
</reference>
<dbReference type="GO" id="GO:0006508">
    <property type="term" value="P:proteolysis"/>
    <property type="evidence" value="ECO:0007669"/>
    <property type="project" value="UniProtKB-KW"/>
</dbReference>
<dbReference type="PANTHER" id="PTHR46915">
    <property type="entry name" value="UBIQUITIN-LIKE PROTEASE 4-RELATED"/>
    <property type="match status" value="1"/>
</dbReference>
<feature type="domain" description="Ubiquitin-like protease family profile" evidence="5">
    <location>
        <begin position="79"/>
        <end position="255"/>
    </location>
</feature>
<comment type="similarity">
    <text evidence="1">Belongs to the peptidase C48 family.</text>
</comment>
<accession>A0A7N1A5L4</accession>
<proteinExistence type="inferred from homology"/>
<evidence type="ECO:0000256" key="4">
    <source>
        <dbReference type="ARBA" id="ARBA00022807"/>
    </source>
</evidence>